<evidence type="ECO:0000259" key="6">
    <source>
        <dbReference type="Pfam" id="PF23024"/>
    </source>
</evidence>
<accession>A0A8J7JT55</accession>
<comment type="similarity">
    <text evidence="1">Belongs to the ATP-dependent AMP-binding enzyme family.</text>
</comment>
<keyword evidence="2 7" id="KW-0436">Ligase</keyword>
<keyword evidence="3" id="KW-0276">Fatty acid metabolism</keyword>
<dbReference type="InterPro" id="IPR040097">
    <property type="entry name" value="FAAL/FAAC"/>
</dbReference>
<sequence>MENKIFKPDFLTLVDILRYRAIHQPEQTAYIFLQDGEKNLVSITYQKLSKRTQLIAQNLQSICPAGSNALLLYPPGLDFIEAFFACLYAGVVAIPAYPPRLNQSLSRLQAIIVDAQPTLVLTTQFLMSKLQQKFKEFEHLQTLDLLATNNINNDLVQEWQQPVINNDTLSFLQYTSGSTGKPKGVMVSHGNLLHNLECIKQAFELTSESVSVTWLPSFHDMGLIDGILEPLYTGYIGILMPPTSFLQQPIRWLQAISNYKATHSGSPNFGYDLCIRKITREQQQTLDLSTWHSAYNGSEPIKQETLENFTAKFQSNGFCAKYFYPCYGLAESTLIVSGGLINNEPIYCQINADSLENNQAVVTSKEVEKTRLLVGCGRGWLDTKILIVDPVSLKNCAPAQIGEILVSGSSVAQGYWNRPQETKEIFQAYLVDTGEGPFLRTGDLGFIKDGELYITGRLKDVIIIRGRNYYPQDIEFTAEQTHPALSFGCGAAFVADFKGQERLIIANEVERSYLKKLNITEIEGNIREAVAREHELQVYAVLLLKPASIPKTSSGKIQRHACRNKFLNGTLNLVNTQCQNN</sequence>
<dbReference type="CDD" id="cd05931">
    <property type="entry name" value="FAAL"/>
    <property type="match status" value="1"/>
</dbReference>
<evidence type="ECO:0000313" key="8">
    <source>
        <dbReference type="Proteomes" id="UP000620559"/>
    </source>
</evidence>
<evidence type="ECO:0000313" key="7">
    <source>
        <dbReference type="EMBL" id="MBE9211735.1"/>
    </source>
</evidence>
<dbReference type="Pfam" id="PF00501">
    <property type="entry name" value="AMP-binding"/>
    <property type="match status" value="1"/>
</dbReference>
<dbReference type="Gene3D" id="3.30.300.30">
    <property type="match status" value="1"/>
</dbReference>
<dbReference type="PROSITE" id="PS00455">
    <property type="entry name" value="AMP_BINDING"/>
    <property type="match status" value="1"/>
</dbReference>
<evidence type="ECO:0000259" key="5">
    <source>
        <dbReference type="Pfam" id="PF00501"/>
    </source>
</evidence>
<keyword evidence="4" id="KW-0443">Lipid metabolism</keyword>
<dbReference type="RefSeq" id="WP_193916981.1">
    <property type="nucleotide sequence ID" value="NZ_JADEWL010000006.1"/>
</dbReference>
<dbReference type="AlphaFoldDB" id="A0A8J7JT55"/>
<comment type="caution">
    <text evidence="7">The sequence shown here is derived from an EMBL/GenBank/DDBJ whole genome shotgun (WGS) entry which is preliminary data.</text>
</comment>
<dbReference type="FunFam" id="3.40.50.12780:FF:000013">
    <property type="entry name" value="Long-chain-fatty-acid--AMP ligase FadD32"/>
    <property type="match status" value="1"/>
</dbReference>
<dbReference type="InterPro" id="IPR042099">
    <property type="entry name" value="ANL_N_sf"/>
</dbReference>
<feature type="domain" description="AMP-dependent synthetase/ligase" evidence="5">
    <location>
        <begin position="20"/>
        <end position="416"/>
    </location>
</feature>
<evidence type="ECO:0000256" key="3">
    <source>
        <dbReference type="ARBA" id="ARBA00022832"/>
    </source>
</evidence>
<reference evidence="7" key="1">
    <citation type="submission" date="2020-10" db="EMBL/GenBank/DDBJ databases">
        <authorList>
            <person name="Castelo-Branco R."/>
            <person name="Eusebio N."/>
            <person name="Adriana R."/>
            <person name="Vieira A."/>
            <person name="Brugerolle De Fraissinette N."/>
            <person name="Rezende De Castro R."/>
            <person name="Schneider M.P."/>
            <person name="Vasconcelos V."/>
            <person name="Leao P.N."/>
        </authorList>
    </citation>
    <scope>NUCLEOTIDE SEQUENCE</scope>
    <source>
        <strain evidence="7">LEGE 06105</strain>
    </source>
</reference>
<dbReference type="Pfam" id="PF23024">
    <property type="entry name" value="AMP-dom_DIP2-like"/>
    <property type="match status" value="1"/>
</dbReference>
<dbReference type="InterPro" id="IPR045851">
    <property type="entry name" value="AMP-bd_C_sf"/>
</dbReference>
<dbReference type="SUPFAM" id="SSF56801">
    <property type="entry name" value="Acetyl-CoA synthetase-like"/>
    <property type="match status" value="1"/>
</dbReference>
<dbReference type="GO" id="GO:0006633">
    <property type="term" value="P:fatty acid biosynthetic process"/>
    <property type="evidence" value="ECO:0007669"/>
    <property type="project" value="TreeGrafter"/>
</dbReference>
<dbReference type="InterPro" id="IPR000873">
    <property type="entry name" value="AMP-dep_synth/lig_dom"/>
</dbReference>
<protein>
    <submittedName>
        <fullName evidence="7">Fatty acyl-AMP ligase</fullName>
    </submittedName>
</protein>
<proteinExistence type="inferred from homology"/>
<dbReference type="GO" id="GO:0005886">
    <property type="term" value="C:plasma membrane"/>
    <property type="evidence" value="ECO:0007669"/>
    <property type="project" value="TreeGrafter"/>
</dbReference>
<dbReference type="GO" id="GO:0016874">
    <property type="term" value="F:ligase activity"/>
    <property type="evidence" value="ECO:0007669"/>
    <property type="project" value="UniProtKB-KW"/>
</dbReference>
<dbReference type="InterPro" id="IPR025110">
    <property type="entry name" value="AMP-bd_C"/>
</dbReference>
<dbReference type="EMBL" id="JADEWL010000006">
    <property type="protein sequence ID" value="MBE9211735.1"/>
    <property type="molecule type" value="Genomic_DNA"/>
</dbReference>
<keyword evidence="8" id="KW-1185">Reference proteome</keyword>
<dbReference type="PANTHER" id="PTHR22754:SF32">
    <property type="entry name" value="DISCO-INTERACTING PROTEIN 2"/>
    <property type="match status" value="1"/>
</dbReference>
<evidence type="ECO:0000256" key="1">
    <source>
        <dbReference type="ARBA" id="ARBA00006432"/>
    </source>
</evidence>
<dbReference type="PANTHER" id="PTHR22754">
    <property type="entry name" value="DISCO-INTERACTING PROTEIN 2 DIP2 -RELATED"/>
    <property type="match status" value="1"/>
</dbReference>
<evidence type="ECO:0000256" key="4">
    <source>
        <dbReference type="ARBA" id="ARBA00023098"/>
    </source>
</evidence>
<feature type="domain" description="AMP-binding enzyme C-terminal" evidence="6">
    <location>
        <begin position="460"/>
        <end position="573"/>
    </location>
</feature>
<dbReference type="GO" id="GO:0071766">
    <property type="term" value="P:Actinobacterium-type cell wall biogenesis"/>
    <property type="evidence" value="ECO:0007669"/>
    <property type="project" value="UniProtKB-ARBA"/>
</dbReference>
<evidence type="ECO:0000256" key="2">
    <source>
        <dbReference type="ARBA" id="ARBA00022598"/>
    </source>
</evidence>
<dbReference type="Gene3D" id="3.40.50.12780">
    <property type="entry name" value="N-terminal domain of ligase-like"/>
    <property type="match status" value="1"/>
</dbReference>
<gene>
    <name evidence="7" type="ORF">IQ247_03215</name>
</gene>
<dbReference type="GO" id="GO:0070566">
    <property type="term" value="F:adenylyltransferase activity"/>
    <property type="evidence" value="ECO:0007669"/>
    <property type="project" value="TreeGrafter"/>
</dbReference>
<dbReference type="InterPro" id="IPR020845">
    <property type="entry name" value="AMP-binding_CS"/>
</dbReference>
<name>A0A8J7JT55_9CYAN</name>
<organism evidence="7 8">
    <name type="scientific">Plectonema cf. radiosum LEGE 06105</name>
    <dbReference type="NCBI Taxonomy" id="945769"/>
    <lineage>
        <taxon>Bacteria</taxon>
        <taxon>Bacillati</taxon>
        <taxon>Cyanobacteriota</taxon>
        <taxon>Cyanophyceae</taxon>
        <taxon>Oscillatoriophycideae</taxon>
        <taxon>Oscillatoriales</taxon>
        <taxon>Microcoleaceae</taxon>
        <taxon>Plectonema</taxon>
    </lineage>
</organism>
<dbReference type="Proteomes" id="UP000620559">
    <property type="component" value="Unassembled WGS sequence"/>
</dbReference>